<dbReference type="InterPro" id="IPR029063">
    <property type="entry name" value="SAM-dependent_MTases_sf"/>
</dbReference>
<sequence>MSALLCPVSGAPLRQEGPHALAGPAGRWPVVDGIPYLRVGREALVRDTLAALDRGDTESALLLLLADQDDWWTGPAPDEADLRRLVRERSRLTLRDALTLLAFGRVGDYFVHRWSDPTYLAGLALLEAHRGEERTAFELACGIGHYLRELQLRGLEAGGADVVFAKLWIARHWVLPRPAALVCFDAGAPWPVRPRADLALCHDALYFLEPKPEIVERLREIAGETGWFAVGHVHNRENPGFSAGAAMTAAEVAVLLPDAVAYDDAELTRALVEARAPRPRPLGELRAVEAFALAAGPGLKREPRALTGGLILPPDGAPLVRNPLYRDGPRGPEIAWPSERYKAEYAASATYPPRPQAPARAVAGPAVEALARRRELVALPERW</sequence>
<dbReference type="Proteomes" id="UP000323142">
    <property type="component" value="Unassembled WGS sequence"/>
</dbReference>
<dbReference type="SUPFAM" id="SSF53335">
    <property type="entry name" value="S-adenosyl-L-methionine-dependent methyltransferases"/>
    <property type="match status" value="1"/>
</dbReference>
<protein>
    <submittedName>
        <fullName evidence="1">Methyltransferase type 11</fullName>
    </submittedName>
</protein>
<accession>A0A5B2VU71</accession>
<organism evidence="1 2">
    <name type="scientific">Salinarimonas soli</name>
    <dbReference type="NCBI Taxonomy" id="1638099"/>
    <lineage>
        <taxon>Bacteria</taxon>
        <taxon>Pseudomonadati</taxon>
        <taxon>Pseudomonadota</taxon>
        <taxon>Alphaproteobacteria</taxon>
        <taxon>Hyphomicrobiales</taxon>
        <taxon>Salinarimonadaceae</taxon>
        <taxon>Salinarimonas</taxon>
    </lineage>
</organism>
<dbReference type="AlphaFoldDB" id="A0A5B2VU71"/>
<dbReference type="RefSeq" id="WP_149815605.1">
    <property type="nucleotide sequence ID" value="NZ_VUOA01000006.1"/>
</dbReference>
<dbReference type="OrthoDB" id="9811589at2"/>
<keyword evidence="1" id="KW-0808">Transferase</keyword>
<reference evidence="1 2" key="2">
    <citation type="submission" date="2019-09" db="EMBL/GenBank/DDBJ databases">
        <authorList>
            <person name="Jin C."/>
        </authorList>
    </citation>
    <scope>NUCLEOTIDE SEQUENCE [LARGE SCALE GENOMIC DNA]</scope>
    <source>
        <strain evidence="1 2">BN140002</strain>
    </source>
</reference>
<proteinExistence type="predicted"/>
<evidence type="ECO:0000313" key="2">
    <source>
        <dbReference type="Proteomes" id="UP000323142"/>
    </source>
</evidence>
<gene>
    <name evidence="1" type="ORF">F0L46_03360</name>
</gene>
<keyword evidence="1" id="KW-0489">Methyltransferase</keyword>
<name>A0A5B2VU71_9HYPH</name>
<evidence type="ECO:0000313" key="1">
    <source>
        <dbReference type="EMBL" id="KAA2242334.1"/>
    </source>
</evidence>
<dbReference type="GO" id="GO:0032259">
    <property type="term" value="P:methylation"/>
    <property type="evidence" value="ECO:0007669"/>
    <property type="project" value="UniProtKB-KW"/>
</dbReference>
<reference evidence="1 2" key="1">
    <citation type="submission" date="2019-09" db="EMBL/GenBank/DDBJ databases">
        <title>Salinarimonas rosea gen. nov., sp. nov., a new member of the a-2 subgroup of the Proteobacteria.</title>
        <authorList>
            <person name="Liu J."/>
        </authorList>
    </citation>
    <scope>NUCLEOTIDE SEQUENCE [LARGE SCALE GENOMIC DNA]</scope>
    <source>
        <strain evidence="1 2">BN140002</strain>
    </source>
</reference>
<keyword evidence="2" id="KW-1185">Reference proteome</keyword>
<dbReference type="EMBL" id="VUOA01000006">
    <property type="protein sequence ID" value="KAA2242334.1"/>
    <property type="molecule type" value="Genomic_DNA"/>
</dbReference>
<dbReference type="Gene3D" id="3.40.50.150">
    <property type="entry name" value="Vaccinia Virus protein VP39"/>
    <property type="match status" value="1"/>
</dbReference>
<dbReference type="GO" id="GO:0008168">
    <property type="term" value="F:methyltransferase activity"/>
    <property type="evidence" value="ECO:0007669"/>
    <property type="project" value="UniProtKB-KW"/>
</dbReference>
<comment type="caution">
    <text evidence="1">The sequence shown here is derived from an EMBL/GenBank/DDBJ whole genome shotgun (WGS) entry which is preliminary data.</text>
</comment>